<sequence>MRVNDWGRGRTLQLEYWFGPRQILEVNARREWNDNAGARRGATRMTSAPLVPRDPETALPGALAPEPLLCGEVALLEPAAVGRPEEQLLAALRGIEGEHLPVERAVGAVQVGHPPVVGAEAERHRRIVSRKRVLHDLLDSHAAALDTLRAPSAAAAAAGHHGVRERHLNLQARLLAVVLIRPLRPRRVDRSHRPRGNRRCLSWGPVLAGKQGKPRSFSRRAGRGGSSGA</sequence>
<reference evidence="2" key="2">
    <citation type="journal article" date="2015" name="Data Brief">
        <title>Shoot transcriptome of the giant reed, Arundo donax.</title>
        <authorList>
            <person name="Barrero R.A."/>
            <person name="Guerrero F.D."/>
            <person name="Moolhuijzen P."/>
            <person name="Goolsby J.A."/>
            <person name="Tidwell J."/>
            <person name="Bellgard S.E."/>
            <person name="Bellgard M.I."/>
        </authorList>
    </citation>
    <scope>NUCLEOTIDE SEQUENCE</scope>
    <source>
        <tissue evidence="2">Shoot tissue taken approximately 20 cm above the soil surface</tissue>
    </source>
</reference>
<name>A0A0A9FH98_ARUDO</name>
<dbReference type="EMBL" id="GBRH01186179">
    <property type="protein sequence ID" value="JAE11717.1"/>
    <property type="molecule type" value="Transcribed_RNA"/>
</dbReference>
<dbReference type="AlphaFoldDB" id="A0A0A9FH98"/>
<reference evidence="2" key="1">
    <citation type="submission" date="2014-09" db="EMBL/GenBank/DDBJ databases">
        <authorList>
            <person name="Magalhaes I.L.F."/>
            <person name="Oliveira U."/>
            <person name="Santos F.R."/>
            <person name="Vidigal T.H.D.A."/>
            <person name="Brescovit A.D."/>
            <person name="Santos A.J."/>
        </authorList>
    </citation>
    <scope>NUCLEOTIDE SEQUENCE</scope>
    <source>
        <tissue evidence="2">Shoot tissue taken approximately 20 cm above the soil surface</tissue>
    </source>
</reference>
<organism evidence="2">
    <name type="scientific">Arundo donax</name>
    <name type="common">Giant reed</name>
    <name type="synonym">Donax arundinaceus</name>
    <dbReference type="NCBI Taxonomy" id="35708"/>
    <lineage>
        <taxon>Eukaryota</taxon>
        <taxon>Viridiplantae</taxon>
        <taxon>Streptophyta</taxon>
        <taxon>Embryophyta</taxon>
        <taxon>Tracheophyta</taxon>
        <taxon>Spermatophyta</taxon>
        <taxon>Magnoliopsida</taxon>
        <taxon>Liliopsida</taxon>
        <taxon>Poales</taxon>
        <taxon>Poaceae</taxon>
        <taxon>PACMAD clade</taxon>
        <taxon>Arundinoideae</taxon>
        <taxon>Arundineae</taxon>
        <taxon>Arundo</taxon>
    </lineage>
</organism>
<accession>A0A0A9FH98</accession>
<feature type="compositionally biased region" description="Basic residues" evidence="1">
    <location>
        <begin position="188"/>
        <end position="198"/>
    </location>
</feature>
<feature type="compositionally biased region" description="Basic residues" evidence="1">
    <location>
        <begin position="212"/>
        <end position="222"/>
    </location>
</feature>
<evidence type="ECO:0000313" key="2">
    <source>
        <dbReference type="EMBL" id="JAE11717.1"/>
    </source>
</evidence>
<evidence type="ECO:0000256" key="1">
    <source>
        <dbReference type="SAM" id="MobiDB-lite"/>
    </source>
</evidence>
<protein>
    <submittedName>
        <fullName evidence="2">Uncharacterized protein</fullName>
    </submittedName>
</protein>
<proteinExistence type="predicted"/>
<feature type="region of interest" description="Disordered" evidence="1">
    <location>
        <begin position="188"/>
        <end position="229"/>
    </location>
</feature>